<dbReference type="EMBL" id="JBAMMX010000024">
    <property type="protein sequence ID" value="KAK6916396.1"/>
    <property type="molecule type" value="Genomic_DNA"/>
</dbReference>
<organism evidence="1 2">
    <name type="scientific">Dillenia turbinata</name>
    <dbReference type="NCBI Taxonomy" id="194707"/>
    <lineage>
        <taxon>Eukaryota</taxon>
        <taxon>Viridiplantae</taxon>
        <taxon>Streptophyta</taxon>
        <taxon>Embryophyta</taxon>
        <taxon>Tracheophyta</taxon>
        <taxon>Spermatophyta</taxon>
        <taxon>Magnoliopsida</taxon>
        <taxon>eudicotyledons</taxon>
        <taxon>Gunneridae</taxon>
        <taxon>Pentapetalae</taxon>
        <taxon>Dilleniales</taxon>
        <taxon>Dilleniaceae</taxon>
        <taxon>Dillenia</taxon>
    </lineage>
</organism>
<protein>
    <submittedName>
        <fullName evidence="1">Phosphoenolpyruvate carboxylase</fullName>
    </submittedName>
</protein>
<reference evidence="1 2" key="1">
    <citation type="submission" date="2023-12" db="EMBL/GenBank/DDBJ databases">
        <title>A high-quality genome assembly for Dillenia turbinata (Dilleniales).</title>
        <authorList>
            <person name="Chanderbali A."/>
        </authorList>
    </citation>
    <scope>NUCLEOTIDE SEQUENCE [LARGE SCALE GENOMIC DNA]</scope>
    <source>
        <strain evidence="1">LSX21</strain>
        <tissue evidence="1">Leaf</tissue>
    </source>
</reference>
<name>A0AAN8YX77_9MAGN</name>
<dbReference type="PANTHER" id="PTHR30523">
    <property type="entry name" value="PHOSPHOENOLPYRUVATE CARBOXYLASE"/>
    <property type="match status" value="1"/>
</dbReference>
<dbReference type="SUPFAM" id="SSF51621">
    <property type="entry name" value="Phosphoenolpyruvate/pyruvate domain"/>
    <property type="match status" value="1"/>
</dbReference>
<dbReference type="GO" id="GO:0008964">
    <property type="term" value="F:phosphoenolpyruvate carboxylase activity"/>
    <property type="evidence" value="ECO:0007669"/>
    <property type="project" value="InterPro"/>
</dbReference>
<dbReference type="AlphaFoldDB" id="A0AAN8YX77"/>
<comment type="caution">
    <text evidence="1">The sequence shown here is derived from an EMBL/GenBank/DDBJ whole genome shotgun (WGS) entry which is preliminary data.</text>
</comment>
<keyword evidence="2" id="KW-1185">Reference proteome</keyword>
<dbReference type="Proteomes" id="UP001370490">
    <property type="component" value="Unassembled WGS sequence"/>
</dbReference>
<gene>
    <name evidence="1" type="ORF">RJ641_019257</name>
</gene>
<proteinExistence type="predicted"/>
<dbReference type="GO" id="GO:0006099">
    <property type="term" value="P:tricarboxylic acid cycle"/>
    <property type="evidence" value="ECO:0007669"/>
    <property type="project" value="InterPro"/>
</dbReference>
<dbReference type="GO" id="GO:0048366">
    <property type="term" value="P:leaf development"/>
    <property type="evidence" value="ECO:0007669"/>
    <property type="project" value="TreeGrafter"/>
</dbReference>
<dbReference type="Pfam" id="PF00311">
    <property type="entry name" value="PEPcase"/>
    <property type="match status" value="1"/>
</dbReference>
<evidence type="ECO:0000313" key="2">
    <source>
        <dbReference type="Proteomes" id="UP001370490"/>
    </source>
</evidence>
<dbReference type="InterPro" id="IPR021135">
    <property type="entry name" value="PEP_COase"/>
</dbReference>
<dbReference type="GO" id="GO:0005829">
    <property type="term" value="C:cytosol"/>
    <property type="evidence" value="ECO:0007669"/>
    <property type="project" value="TreeGrafter"/>
</dbReference>
<dbReference type="InterPro" id="IPR015813">
    <property type="entry name" value="Pyrv/PenolPyrv_kinase-like_dom"/>
</dbReference>
<dbReference type="GO" id="GO:0015977">
    <property type="term" value="P:carbon fixation"/>
    <property type="evidence" value="ECO:0007669"/>
    <property type="project" value="InterPro"/>
</dbReference>
<dbReference type="GO" id="GO:0048046">
    <property type="term" value="C:apoplast"/>
    <property type="evidence" value="ECO:0007669"/>
    <property type="project" value="TreeGrafter"/>
</dbReference>
<dbReference type="GO" id="GO:0009507">
    <property type="term" value="C:chloroplast"/>
    <property type="evidence" value="ECO:0007669"/>
    <property type="project" value="TreeGrafter"/>
</dbReference>
<sequence length="131" mass="14671">MKFLHTQTKLLTMKPTSSIVGHKDILEGDSNLKQRLDLRDSCVTTLNVCQAYTVKRIRHHITTLNVCQAYTVKRIRHPSFNMKARPHISKEIIESSKPVVVELASLNPTSEYATGLEDTLILTIKGIAAGM</sequence>
<dbReference type="PANTHER" id="PTHR30523:SF33">
    <property type="entry name" value="PHOSPHOENOLPYRUVATE CARBOXYLASE 3"/>
    <property type="match status" value="1"/>
</dbReference>
<evidence type="ECO:0000313" key="1">
    <source>
        <dbReference type="EMBL" id="KAK6916396.1"/>
    </source>
</evidence>
<accession>A0AAN8YX77</accession>